<evidence type="ECO:0000256" key="1">
    <source>
        <dbReference type="SAM" id="MobiDB-lite"/>
    </source>
</evidence>
<sequence length="85" mass="9243">MSSPAQTHATPAEAVSPSHATEESAPPSFLKRLSAVPNPEEAKDMHFDVVHGREEVFEGIERAAAAAKKLVRRSLERISGHRSDK</sequence>
<dbReference type="AlphaFoldDB" id="A0AAD9IEF2"/>
<evidence type="ECO:0000313" key="2">
    <source>
        <dbReference type="EMBL" id="KAK2076789.1"/>
    </source>
</evidence>
<feature type="region of interest" description="Disordered" evidence="1">
    <location>
        <begin position="1"/>
        <end position="37"/>
    </location>
</feature>
<gene>
    <name evidence="2" type="ORF">QBZ16_005015</name>
</gene>
<proteinExistence type="predicted"/>
<dbReference type="EMBL" id="JASFZW010000008">
    <property type="protein sequence ID" value="KAK2076789.1"/>
    <property type="molecule type" value="Genomic_DNA"/>
</dbReference>
<comment type="caution">
    <text evidence="2">The sequence shown here is derived from an EMBL/GenBank/DDBJ whole genome shotgun (WGS) entry which is preliminary data.</text>
</comment>
<name>A0AAD9IEF2_PROWI</name>
<accession>A0AAD9IEF2</accession>
<reference evidence="2" key="1">
    <citation type="submission" date="2021-01" db="EMBL/GenBank/DDBJ databases">
        <authorList>
            <person name="Eckstrom K.M.E."/>
        </authorList>
    </citation>
    <scope>NUCLEOTIDE SEQUENCE</scope>
    <source>
        <strain evidence="2">UVCC 0001</strain>
    </source>
</reference>
<organism evidence="2 3">
    <name type="scientific">Prototheca wickerhamii</name>
    <dbReference type="NCBI Taxonomy" id="3111"/>
    <lineage>
        <taxon>Eukaryota</taxon>
        <taxon>Viridiplantae</taxon>
        <taxon>Chlorophyta</taxon>
        <taxon>core chlorophytes</taxon>
        <taxon>Trebouxiophyceae</taxon>
        <taxon>Chlorellales</taxon>
        <taxon>Chlorellaceae</taxon>
        <taxon>Prototheca</taxon>
    </lineage>
</organism>
<protein>
    <submittedName>
        <fullName evidence="2">Uncharacterized protein</fullName>
    </submittedName>
</protein>
<dbReference type="Proteomes" id="UP001255856">
    <property type="component" value="Unassembled WGS sequence"/>
</dbReference>
<evidence type="ECO:0000313" key="3">
    <source>
        <dbReference type="Proteomes" id="UP001255856"/>
    </source>
</evidence>
<keyword evidence="3" id="KW-1185">Reference proteome</keyword>